<dbReference type="AlphaFoldDB" id="A0A935JU74"/>
<gene>
    <name evidence="1" type="ORF">IPJ38_01745</name>
</gene>
<evidence type="ECO:0000313" key="2">
    <source>
        <dbReference type="Proteomes" id="UP000739411"/>
    </source>
</evidence>
<dbReference type="EMBL" id="JADJMS010000005">
    <property type="protein sequence ID" value="MBK7414016.1"/>
    <property type="molecule type" value="Genomic_DNA"/>
</dbReference>
<comment type="caution">
    <text evidence="1">The sequence shown here is derived from an EMBL/GenBank/DDBJ whole genome shotgun (WGS) entry which is preliminary data.</text>
</comment>
<reference evidence="1 2" key="1">
    <citation type="submission" date="2020-10" db="EMBL/GenBank/DDBJ databases">
        <title>Connecting structure to function with the recovery of over 1000 high-quality activated sludge metagenome-assembled genomes encoding full-length rRNA genes using long-read sequencing.</title>
        <authorList>
            <person name="Singleton C.M."/>
            <person name="Petriglieri F."/>
            <person name="Kristensen J.M."/>
            <person name="Kirkegaard R.H."/>
            <person name="Michaelsen T.Y."/>
            <person name="Andersen M.H."/>
            <person name="Karst S.M."/>
            <person name="Dueholm M.S."/>
            <person name="Nielsen P.H."/>
            <person name="Albertsen M."/>
        </authorList>
    </citation>
    <scope>NUCLEOTIDE SEQUENCE [LARGE SCALE GENOMIC DNA]</scope>
    <source>
        <strain evidence="1">EsbW_18-Q3-R4-48_BATAC.463</strain>
    </source>
</reference>
<dbReference type="Proteomes" id="UP000739411">
    <property type="component" value="Unassembled WGS sequence"/>
</dbReference>
<sequence>MSMLQRSPTAARWLTHILWRNNRYLEALLTASDIPLSEWPDAGMGYELFHCLLELGLGDVAEQFLPTCFGNNWASMPTEEAWAGVSLLAFHKKDLDAANHLYKQGLAQGYDHSGSILTLAFGLLTPWRVCGGLEILSGAQP</sequence>
<protein>
    <submittedName>
        <fullName evidence="1">Uncharacterized protein</fullName>
    </submittedName>
</protein>
<name>A0A935JU74_9RHOO</name>
<evidence type="ECO:0000313" key="1">
    <source>
        <dbReference type="EMBL" id="MBK7414016.1"/>
    </source>
</evidence>
<organism evidence="1 2">
    <name type="scientific">Candidatus Dechloromonas phosphorivorans</name>
    <dbReference type="NCBI Taxonomy" id="2899244"/>
    <lineage>
        <taxon>Bacteria</taxon>
        <taxon>Pseudomonadati</taxon>
        <taxon>Pseudomonadota</taxon>
        <taxon>Betaproteobacteria</taxon>
        <taxon>Rhodocyclales</taxon>
        <taxon>Azonexaceae</taxon>
        <taxon>Dechloromonas</taxon>
    </lineage>
</organism>
<proteinExistence type="predicted"/>
<accession>A0A935JU74</accession>